<feature type="chain" id="PRO_5029823154" description="L,D-TPase catalytic domain-containing protein" evidence="1">
    <location>
        <begin position="20"/>
        <end position="236"/>
    </location>
</feature>
<organism evidence="3 4">
    <name type="scientific">Hufsiella ginkgonis</name>
    <dbReference type="NCBI Taxonomy" id="2695274"/>
    <lineage>
        <taxon>Bacteria</taxon>
        <taxon>Pseudomonadati</taxon>
        <taxon>Bacteroidota</taxon>
        <taxon>Sphingobacteriia</taxon>
        <taxon>Sphingobacteriales</taxon>
        <taxon>Sphingobacteriaceae</taxon>
        <taxon>Hufsiella</taxon>
    </lineage>
</organism>
<proteinExistence type="predicted"/>
<dbReference type="AlphaFoldDB" id="A0A7K1XUR0"/>
<dbReference type="PANTHER" id="PTHR38589">
    <property type="entry name" value="BLR0621 PROTEIN"/>
    <property type="match status" value="1"/>
</dbReference>
<evidence type="ECO:0000256" key="1">
    <source>
        <dbReference type="SAM" id="SignalP"/>
    </source>
</evidence>
<keyword evidence="1" id="KW-0732">Signal</keyword>
<dbReference type="PANTHER" id="PTHR38589:SF1">
    <property type="entry name" value="BLR0621 PROTEIN"/>
    <property type="match status" value="1"/>
</dbReference>
<dbReference type="Pfam" id="PF03734">
    <property type="entry name" value="YkuD"/>
    <property type="match status" value="1"/>
</dbReference>
<reference evidence="3 4" key="1">
    <citation type="submission" date="2019-11" db="EMBL/GenBank/DDBJ databases">
        <title>Pedobacter sp. HMF7056 Genome sequencing and assembly.</title>
        <authorList>
            <person name="Kang H."/>
            <person name="Kim H."/>
            <person name="Joh K."/>
        </authorList>
    </citation>
    <scope>NUCLEOTIDE SEQUENCE [LARGE SCALE GENOMIC DNA]</scope>
    <source>
        <strain evidence="3 4">HMF7056</strain>
    </source>
</reference>
<accession>A0A7K1XUR0</accession>
<name>A0A7K1XUR0_9SPHI</name>
<feature type="domain" description="L,D-TPase catalytic" evidence="2">
    <location>
        <begin position="57"/>
        <end position="212"/>
    </location>
</feature>
<feature type="signal peptide" evidence="1">
    <location>
        <begin position="1"/>
        <end position="19"/>
    </location>
</feature>
<dbReference type="GO" id="GO:0016740">
    <property type="term" value="F:transferase activity"/>
    <property type="evidence" value="ECO:0007669"/>
    <property type="project" value="InterPro"/>
</dbReference>
<gene>
    <name evidence="3" type="ORF">GS398_05395</name>
</gene>
<sequence length="236" mass="26009">MISFFLSAILALITPAAEKALPAACEQLVVVKTGDWNHTRGTLSGYYKVNGKWEKAFTSFSIVVGRSGLAWGNGLQPESWTKGKIKKEGDGNAPAGIFPLTRLFSYAGITSKLRSIKVDDHTFCVDDTASANYNRIVNTDTLSKNWTSAETMRLKTDGYKYGIVVAYNTETPVAGNGSCIFMHIWKDNASPTAGCTAMTERNMLRLIAFLDKTKYPLLVQLPAHTYKKYRGEYGLP</sequence>
<dbReference type="InterPro" id="IPR005490">
    <property type="entry name" value="LD_TPept_cat_dom"/>
</dbReference>
<evidence type="ECO:0000313" key="4">
    <source>
        <dbReference type="Proteomes" id="UP000451233"/>
    </source>
</evidence>
<dbReference type="Proteomes" id="UP000451233">
    <property type="component" value="Unassembled WGS sequence"/>
</dbReference>
<evidence type="ECO:0000313" key="3">
    <source>
        <dbReference type="EMBL" id="MXV14724.1"/>
    </source>
</evidence>
<protein>
    <recommendedName>
        <fullName evidence="2">L,D-TPase catalytic domain-containing protein</fullName>
    </recommendedName>
</protein>
<evidence type="ECO:0000259" key="2">
    <source>
        <dbReference type="Pfam" id="PF03734"/>
    </source>
</evidence>
<keyword evidence="4" id="KW-1185">Reference proteome</keyword>
<dbReference type="EMBL" id="WVHS01000001">
    <property type="protein sequence ID" value="MXV14724.1"/>
    <property type="molecule type" value="Genomic_DNA"/>
</dbReference>
<comment type="caution">
    <text evidence="3">The sequence shown here is derived from an EMBL/GenBank/DDBJ whole genome shotgun (WGS) entry which is preliminary data.</text>
</comment>
<dbReference type="RefSeq" id="WP_160905676.1">
    <property type="nucleotide sequence ID" value="NZ_WVHS01000001.1"/>
</dbReference>